<dbReference type="Pfam" id="PF01522">
    <property type="entry name" value="Polysacc_deac_1"/>
    <property type="match status" value="1"/>
</dbReference>
<keyword evidence="3" id="KW-0732">Signal</keyword>
<feature type="chain" id="PRO_5038384478" description="NodB homology domain-containing protein" evidence="3">
    <location>
        <begin position="23"/>
        <end position="1540"/>
    </location>
</feature>
<name>A0A9D4K4U3_DREPO</name>
<dbReference type="InterPro" id="IPR002509">
    <property type="entry name" value="NODB_dom"/>
</dbReference>
<dbReference type="SUPFAM" id="SSF88713">
    <property type="entry name" value="Glycoside hydrolase/deacetylase"/>
    <property type="match status" value="2"/>
</dbReference>
<dbReference type="EMBL" id="JAIWYP010000004">
    <property type="protein sequence ID" value="KAH3833062.1"/>
    <property type="molecule type" value="Genomic_DNA"/>
</dbReference>
<feature type="domain" description="NodB homology" evidence="4">
    <location>
        <begin position="58"/>
        <end position="181"/>
    </location>
</feature>
<organism evidence="5 6">
    <name type="scientific">Dreissena polymorpha</name>
    <name type="common">Zebra mussel</name>
    <name type="synonym">Mytilus polymorpha</name>
    <dbReference type="NCBI Taxonomy" id="45954"/>
    <lineage>
        <taxon>Eukaryota</taxon>
        <taxon>Metazoa</taxon>
        <taxon>Spiralia</taxon>
        <taxon>Lophotrochozoa</taxon>
        <taxon>Mollusca</taxon>
        <taxon>Bivalvia</taxon>
        <taxon>Autobranchia</taxon>
        <taxon>Heteroconchia</taxon>
        <taxon>Euheterodonta</taxon>
        <taxon>Imparidentia</taxon>
        <taxon>Neoheterodontei</taxon>
        <taxon>Myida</taxon>
        <taxon>Dreissenoidea</taxon>
        <taxon>Dreissenidae</taxon>
        <taxon>Dreissena</taxon>
    </lineage>
</organism>
<evidence type="ECO:0000313" key="5">
    <source>
        <dbReference type="EMBL" id="KAH3833062.1"/>
    </source>
</evidence>
<dbReference type="InterPro" id="IPR052740">
    <property type="entry name" value="CE4"/>
</dbReference>
<evidence type="ECO:0000256" key="2">
    <source>
        <dbReference type="SAM" id="MobiDB-lite"/>
    </source>
</evidence>
<reference evidence="5" key="1">
    <citation type="journal article" date="2019" name="bioRxiv">
        <title>The Genome of the Zebra Mussel, Dreissena polymorpha: A Resource for Invasive Species Research.</title>
        <authorList>
            <person name="McCartney M.A."/>
            <person name="Auch B."/>
            <person name="Kono T."/>
            <person name="Mallez S."/>
            <person name="Zhang Y."/>
            <person name="Obille A."/>
            <person name="Becker A."/>
            <person name="Abrahante J.E."/>
            <person name="Garbe J."/>
            <person name="Badalamenti J.P."/>
            <person name="Herman A."/>
            <person name="Mangelson H."/>
            <person name="Liachko I."/>
            <person name="Sullivan S."/>
            <person name="Sone E.D."/>
            <person name="Koren S."/>
            <person name="Silverstein K.A.T."/>
            <person name="Beckman K.B."/>
            <person name="Gohl D.M."/>
        </authorList>
    </citation>
    <scope>NUCLEOTIDE SEQUENCE</scope>
    <source>
        <strain evidence="5">Duluth1</strain>
        <tissue evidence="5">Whole animal</tissue>
    </source>
</reference>
<feature type="coiled-coil region" evidence="1">
    <location>
        <begin position="471"/>
        <end position="645"/>
    </location>
</feature>
<dbReference type="InterPro" id="IPR011330">
    <property type="entry name" value="Glyco_hydro/deAcase_b/a-brl"/>
</dbReference>
<dbReference type="OrthoDB" id="504708at2759"/>
<protein>
    <recommendedName>
        <fullName evidence="4">NodB homology domain-containing protein</fullName>
    </recommendedName>
</protein>
<feature type="compositionally biased region" description="Pro residues" evidence="2">
    <location>
        <begin position="386"/>
        <end position="396"/>
    </location>
</feature>
<sequence length="1540" mass="176119">MSTKFIVHLTIFLCFGQYYVAAFDPSTCIQCRQSHMCNPPDCFCCRDEMPLETHNIPQMVFFSFDDAVNPQVASYYRELFDAKRKNPNGCPISMTLFISHQNTVYSIVREFYDKGMEIASHSVTHSHPSPETFAREAKAQKENLAQQAGIPITKITGWRSPFLEPLGDTQPSVLKDLGYEYDATLTITPRNEKDKPVTPFTLDFGWPYDCKIKPCPVREHKGFWEVPVVSVKDYLNKYDCVYIDGCNNPPPSQNLAFKFLWDNFQKYYTTNRAPMGINMHASWFYYPDRKAAMDKFIQKLVQMDDVYIVTIKQVIEWLKHPTPLHLIKDFQPWTCHGDNTTTSLSALVTPVQQSQQISQESFNQKRQFQSELTDQQRRVQPTSQPTMPPSRSPTPYPTRETSWSMPQPQVVPPIPMPLPQPPLVPNLPMVRFWWGPPSILSPKEIEMQKHLQIQKAIQEQNRHDALKARQIEEERLKRKELQRQADEKARLLEEQKQFEIAREKERLRQLDLERQRLEAETLLQIENQRKAEQQAKLLEEKRIQEQRQQDLAKEQERLRQQEAERQSQLLAKELETKRQQEAERHKQETERRLQILKQKEIERQMQLQLQKNQELEQQRIALERHNQEEARQREIQRQREMERQQHLLLMQDIEMKKTQQALVLTPATEQFIRTSAPISNMITQPSLQSTDFGKGISGKLDSILQHQHGRRVHQLEQLSLDELKALQMELRNRLLRHRNMRQQNEQTVEQVALTDNNGRQLEILLPNKDHPARGIPDIYRGQEANSKLNYEKRMVMQEFHTSAGVKRTRINKNEIKSDISKDITKPESEFKSRTIVPPSLISTAEDISNFSVETVAEMQSGRFSDFIELPATSKSFDAPLEQTVTSSAHQPMMESSMTLASNTSPIASSTYLPMTTPLPSTTASTMPPSTTTTSTTTTTAATTVATTTVDSTVVTSSTTTTMQTNTTTDIPSTTSASLSSTITDTTVVSTPSITTTPYQTTTTTPTIDPRIVISQTSYQPLQTITTSYVKPVWNMEGFDALPASFQQLMNRQPNNQIHSFTHSTEQPTTKHARPPAIHTFFNLYDFNKVEQVAERKSTHQILDSGSSIINTEQTVTTQAPISPSVMNALNSDFRFGGRVQQQILFQTPSAMPARYSSQIQFDGDVLFSTKSPTQANTKRTSLTETESAQITKNPYYLGSSEKTTKQLSVSRQPLTQSNTPVMSTNEQLQSVCIQGINCIAPNCVCKTESTPHGLKVKDIPQIIYITLDGSLNFHSYSKMKSLFTQSRVNPNGCKIGGTIFVSDTGSSYRIADVLRSDGIEMALMGLDPRPESNATKIRREILIQKERIMSSSAFLENDIRGWKSPSYKPAGDAQFEILSNLSMYDSSLVADRSASGKAKLWPFTLDFGWEEKCEIETCPDEKHPGVWEVPIIPFLGIDEGAKCDVTDGCPRQPTSAKETYDYLMNNFNQYYKTNKAPFAIRLKQIWFHWFYRENMDGLLKFLDTVLSYKDVYASTISDMLEWIKSPVLLNDINSFAPWRC</sequence>
<evidence type="ECO:0000259" key="4">
    <source>
        <dbReference type="Pfam" id="PF01522"/>
    </source>
</evidence>
<feature type="region of interest" description="Disordered" evidence="2">
    <location>
        <begin position="358"/>
        <end position="406"/>
    </location>
</feature>
<dbReference type="Proteomes" id="UP000828390">
    <property type="component" value="Unassembled WGS sequence"/>
</dbReference>
<feature type="compositionally biased region" description="Low complexity" evidence="2">
    <location>
        <begin position="397"/>
        <end position="406"/>
    </location>
</feature>
<evidence type="ECO:0000313" key="6">
    <source>
        <dbReference type="Proteomes" id="UP000828390"/>
    </source>
</evidence>
<dbReference type="Gene3D" id="3.20.20.370">
    <property type="entry name" value="Glycoside hydrolase/deacetylase"/>
    <property type="match status" value="2"/>
</dbReference>
<evidence type="ECO:0000256" key="1">
    <source>
        <dbReference type="SAM" id="Coils"/>
    </source>
</evidence>
<accession>A0A9D4K4U3</accession>
<gene>
    <name evidence="5" type="ORF">DPMN_106363</name>
</gene>
<dbReference type="GO" id="GO:0005975">
    <property type="term" value="P:carbohydrate metabolic process"/>
    <property type="evidence" value="ECO:0007669"/>
    <property type="project" value="InterPro"/>
</dbReference>
<feature type="signal peptide" evidence="3">
    <location>
        <begin position="1"/>
        <end position="22"/>
    </location>
</feature>
<dbReference type="GO" id="GO:0016810">
    <property type="term" value="F:hydrolase activity, acting on carbon-nitrogen (but not peptide) bonds"/>
    <property type="evidence" value="ECO:0007669"/>
    <property type="project" value="InterPro"/>
</dbReference>
<proteinExistence type="predicted"/>
<dbReference type="PANTHER" id="PTHR45985">
    <property type="match status" value="1"/>
</dbReference>
<reference evidence="5" key="2">
    <citation type="submission" date="2020-11" db="EMBL/GenBank/DDBJ databases">
        <authorList>
            <person name="McCartney M.A."/>
            <person name="Auch B."/>
            <person name="Kono T."/>
            <person name="Mallez S."/>
            <person name="Becker A."/>
            <person name="Gohl D.M."/>
            <person name="Silverstein K.A.T."/>
            <person name="Koren S."/>
            <person name="Bechman K.B."/>
            <person name="Herman A."/>
            <person name="Abrahante J.E."/>
            <person name="Garbe J."/>
        </authorList>
    </citation>
    <scope>NUCLEOTIDE SEQUENCE</scope>
    <source>
        <strain evidence="5">Duluth1</strain>
        <tissue evidence="5">Whole animal</tissue>
    </source>
</reference>
<dbReference type="PANTHER" id="PTHR45985:SF8">
    <property type="entry name" value="CHITIN DEACETYLASE-LIKE 9, ISOFORM A"/>
    <property type="match status" value="1"/>
</dbReference>
<keyword evidence="6" id="KW-1185">Reference proteome</keyword>
<keyword evidence="1" id="KW-0175">Coiled coil</keyword>
<evidence type="ECO:0000256" key="3">
    <source>
        <dbReference type="SAM" id="SignalP"/>
    </source>
</evidence>
<comment type="caution">
    <text evidence="5">The sequence shown here is derived from an EMBL/GenBank/DDBJ whole genome shotgun (WGS) entry which is preliminary data.</text>
</comment>
<feature type="compositionally biased region" description="Polar residues" evidence="2">
    <location>
        <begin position="358"/>
        <end position="373"/>
    </location>
</feature>